<comment type="caution">
    <text evidence="2">The sequence shown here is derived from an EMBL/GenBank/DDBJ whole genome shotgun (WGS) entry which is preliminary data.</text>
</comment>
<reference evidence="2 3" key="1">
    <citation type="submission" date="2019-05" db="EMBL/GenBank/DDBJ databases">
        <title>Emergence of the Ug99 lineage of the wheat stem rust pathogen through somatic hybridization.</title>
        <authorList>
            <person name="Li F."/>
            <person name="Upadhyaya N.M."/>
            <person name="Sperschneider J."/>
            <person name="Matny O."/>
            <person name="Nguyen-Phuc H."/>
            <person name="Mago R."/>
            <person name="Raley C."/>
            <person name="Miller M.E."/>
            <person name="Silverstein K.A.T."/>
            <person name="Henningsen E."/>
            <person name="Hirsch C.D."/>
            <person name="Visser B."/>
            <person name="Pretorius Z.A."/>
            <person name="Steffenson B.J."/>
            <person name="Schwessinger B."/>
            <person name="Dodds P.N."/>
            <person name="Figueroa M."/>
        </authorList>
    </citation>
    <scope>NUCLEOTIDE SEQUENCE [LARGE SCALE GENOMIC DNA]</scope>
    <source>
        <strain evidence="2 3">Ug99</strain>
    </source>
</reference>
<accession>A0A5B0Q409</accession>
<dbReference type="Proteomes" id="UP000325313">
    <property type="component" value="Unassembled WGS sequence"/>
</dbReference>
<dbReference type="EMBL" id="VDEP01000307">
    <property type="protein sequence ID" value="KAA1107769.1"/>
    <property type="molecule type" value="Genomic_DNA"/>
</dbReference>
<evidence type="ECO:0000256" key="1">
    <source>
        <dbReference type="SAM" id="MobiDB-lite"/>
    </source>
</evidence>
<sequence>MAIPRSPVAGNVNKSHGRRNSRVAPPAPAVGFKYSPEELASFTAEQRLGIAKHPRYWELRSQSWDNSNNDFRNHLKYPGAGSSTTGTNNDGETTMNGLDSTVKGKSQVAPPVSSLSNLALLLVKTPVPVLTLPAPCIVNNNDIPSLTRLHQIALRNSAIKEPALHKFCLLPK</sequence>
<feature type="compositionally biased region" description="Polar residues" evidence="1">
    <location>
        <begin position="81"/>
        <end position="94"/>
    </location>
</feature>
<gene>
    <name evidence="2" type="ORF">PGTUg99_016032</name>
</gene>
<feature type="region of interest" description="Disordered" evidence="1">
    <location>
        <begin position="75"/>
        <end position="94"/>
    </location>
</feature>
<evidence type="ECO:0000313" key="3">
    <source>
        <dbReference type="Proteomes" id="UP000325313"/>
    </source>
</evidence>
<proteinExistence type="predicted"/>
<organism evidence="2 3">
    <name type="scientific">Puccinia graminis f. sp. tritici</name>
    <dbReference type="NCBI Taxonomy" id="56615"/>
    <lineage>
        <taxon>Eukaryota</taxon>
        <taxon>Fungi</taxon>
        <taxon>Dikarya</taxon>
        <taxon>Basidiomycota</taxon>
        <taxon>Pucciniomycotina</taxon>
        <taxon>Pucciniomycetes</taxon>
        <taxon>Pucciniales</taxon>
        <taxon>Pucciniaceae</taxon>
        <taxon>Puccinia</taxon>
    </lineage>
</organism>
<name>A0A5B0Q409_PUCGR</name>
<dbReference type="AlphaFoldDB" id="A0A5B0Q409"/>
<protein>
    <submittedName>
        <fullName evidence="2">Uncharacterized protein</fullName>
    </submittedName>
</protein>
<evidence type="ECO:0000313" key="2">
    <source>
        <dbReference type="EMBL" id="KAA1107769.1"/>
    </source>
</evidence>
<feature type="region of interest" description="Disordered" evidence="1">
    <location>
        <begin position="1"/>
        <end position="29"/>
    </location>
</feature>